<evidence type="ECO:0000256" key="1">
    <source>
        <dbReference type="ARBA" id="ARBA00004651"/>
    </source>
</evidence>
<keyword evidence="7" id="KW-0653">Protein transport</keyword>
<sequence>MTGYIAILVGFASLIIAFIGEGGVISALFQWTAALIVFGGTTGATMLAFPISQLKKLGKILKVAFSNNTKDLPALIIYFKELAFKTRKNGLLSIEGEITADDKMDPFIKKGLQMIVDGVEPQSVREILELEADMTAERHKAGYAVFEAAGGTAPTMGIVGTVLGLVHVLGGLASSSPDKLGESVSSAFLATLYGLSSANLIFLPIGARLKNIDKLEQAEKNLIIEAVLLIQEGVNPNTLAEKLKGFLNKQELVKYEALDKKVEA</sequence>
<feature type="transmembrane region" description="Helical" evidence="8">
    <location>
        <begin position="144"/>
        <end position="166"/>
    </location>
</feature>
<feature type="domain" description="Motility protein A N-terminal" evidence="10">
    <location>
        <begin position="7"/>
        <end position="90"/>
    </location>
</feature>
<evidence type="ECO:0000259" key="10">
    <source>
        <dbReference type="Pfam" id="PF20560"/>
    </source>
</evidence>
<feature type="transmembrane region" description="Helical" evidence="8">
    <location>
        <begin position="186"/>
        <end position="207"/>
    </location>
</feature>
<keyword evidence="6 8" id="KW-0472">Membrane</keyword>
<dbReference type="Pfam" id="PF20560">
    <property type="entry name" value="MotA_N"/>
    <property type="match status" value="1"/>
</dbReference>
<keyword evidence="3 8" id="KW-0812">Transmembrane</keyword>
<name>A0ABW8T5E1_9CLOT</name>
<evidence type="ECO:0000256" key="5">
    <source>
        <dbReference type="ARBA" id="ARBA00022989"/>
    </source>
</evidence>
<evidence type="ECO:0000313" key="11">
    <source>
        <dbReference type="EMBL" id="MFL0247630.1"/>
    </source>
</evidence>
<dbReference type="InterPro" id="IPR047055">
    <property type="entry name" value="MotA-like"/>
</dbReference>
<comment type="similarity">
    <text evidence="7">Belongs to the exbB/tolQ family.</text>
</comment>
<dbReference type="PANTHER" id="PTHR30433">
    <property type="entry name" value="CHEMOTAXIS PROTEIN MOTA"/>
    <property type="match status" value="1"/>
</dbReference>
<dbReference type="EMBL" id="JBJHZZ010000008">
    <property type="protein sequence ID" value="MFL0247630.1"/>
    <property type="molecule type" value="Genomic_DNA"/>
</dbReference>
<reference evidence="11 12" key="1">
    <citation type="submission" date="2024-11" db="EMBL/GenBank/DDBJ databases">
        <authorList>
            <person name="Heng Y.C."/>
            <person name="Lim A.C.H."/>
            <person name="Lee J.K.Y."/>
            <person name="Kittelmann S."/>
        </authorList>
    </citation>
    <scope>NUCLEOTIDE SEQUENCE [LARGE SCALE GENOMIC DNA]</scope>
    <source>
        <strain evidence="11 12">WILCCON 0185</strain>
    </source>
</reference>
<dbReference type="Proteomes" id="UP001623591">
    <property type="component" value="Unassembled WGS sequence"/>
</dbReference>
<keyword evidence="4" id="KW-0283">Flagellar rotation</keyword>
<keyword evidence="2" id="KW-1003">Cell membrane</keyword>
<accession>A0ABW8T5E1</accession>
<dbReference type="InterPro" id="IPR002898">
    <property type="entry name" value="MotA_ExbB_proton_chnl"/>
</dbReference>
<evidence type="ECO:0000256" key="3">
    <source>
        <dbReference type="ARBA" id="ARBA00022692"/>
    </source>
</evidence>
<proteinExistence type="inferred from homology"/>
<feature type="transmembrane region" description="Helical" evidence="8">
    <location>
        <begin position="31"/>
        <end position="52"/>
    </location>
</feature>
<gene>
    <name evidence="11" type="ORF">ACJDUG_11685</name>
</gene>
<organism evidence="11 12">
    <name type="scientific">Candidatus Clostridium stratigraminis</name>
    <dbReference type="NCBI Taxonomy" id="3381661"/>
    <lineage>
        <taxon>Bacteria</taxon>
        <taxon>Bacillati</taxon>
        <taxon>Bacillota</taxon>
        <taxon>Clostridia</taxon>
        <taxon>Eubacteriales</taxon>
        <taxon>Clostridiaceae</taxon>
        <taxon>Clostridium</taxon>
    </lineage>
</organism>
<feature type="domain" description="MotA/TolQ/ExbB proton channel" evidence="9">
    <location>
        <begin position="101"/>
        <end position="213"/>
    </location>
</feature>
<keyword evidence="12" id="KW-1185">Reference proteome</keyword>
<comment type="subcellular location">
    <subcellularLocation>
        <location evidence="1">Cell membrane</location>
        <topology evidence="1">Multi-pass membrane protein</topology>
    </subcellularLocation>
    <subcellularLocation>
        <location evidence="7">Membrane</location>
        <topology evidence="7">Multi-pass membrane protein</topology>
    </subcellularLocation>
</comment>
<evidence type="ECO:0000256" key="7">
    <source>
        <dbReference type="RuleBase" id="RU004057"/>
    </source>
</evidence>
<protein>
    <submittedName>
        <fullName evidence="11">Motility protein A</fullName>
    </submittedName>
</protein>
<evidence type="ECO:0000256" key="2">
    <source>
        <dbReference type="ARBA" id="ARBA00022475"/>
    </source>
</evidence>
<dbReference type="InterPro" id="IPR046786">
    <property type="entry name" value="MotA_N"/>
</dbReference>
<comment type="caution">
    <text evidence="11">The sequence shown here is derived from an EMBL/GenBank/DDBJ whole genome shotgun (WGS) entry which is preliminary data.</text>
</comment>
<keyword evidence="5 8" id="KW-1133">Transmembrane helix</keyword>
<evidence type="ECO:0000313" key="12">
    <source>
        <dbReference type="Proteomes" id="UP001623591"/>
    </source>
</evidence>
<dbReference type="RefSeq" id="WP_406770063.1">
    <property type="nucleotide sequence ID" value="NZ_JBJHZZ010000008.1"/>
</dbReference>
<dbReference type="PANTHER" id="PTHR30433:SF3">
    <property type="entry name" value="MOTILITY PROTEIN A"/>
    <property type="match status" value="1"/>
</dbReference>
<feature type="transmembrane region" description="Helical" evidence="8">
    <location>
        <begin position="5"/>
        <end position="25"/>
    </location>
</feature>
<keyword evidence="7" id="KW-0813">Transport</keyword>
<evidence type="ECO:0000256" key="8">
    <source>
        <dbReference type="SAM" id="Phobius"/>
    </source>
</evidence>
<evidence type="ECO:0000259" key="9">
    <source>
        <dbReference type="Pfam" id="PF01618"/>
    </source>
</evidence>
<evidence type="ECO:0000256" key="4">
    <source>
        <dbReference type="ARBA" id="ARBA00022779"/>
    </source>
</evidence>
<dbReference type="Pfam" id="PF01618">
    <property type="entry name" value="MotA_ExbB"/>
    <property type="match status" value="1"/>
</dbReference>
<evidence type="ECO:0000256" key="6">
    <source>
        <dbReference type="ARBA" id="ARBA00023136"/>
    </source>
</evidence>